<evidence type="ECO:0000256" key="5">
    <source>
        <dbReference type="ARBA" id="ARBA00048082"/>
    </source>
</evidence>
<comment type="similarity">
    <text evidence="4">Belongs to the peptidase C56 family. HSP31-like subfamily.</text>
</comment>
<protein>
    <recommendedName>
        <fullName evidence="1">D-lactate dehydratase</fullName>
        <ecNumber evidence="1">4.2.1.130</ecNumber>
    </recommendedName>
</protein>
<organism evidence="7 8">
    <name type="scientific">[Torrubiella] hemipterigena</name>
    <dbReference type="NCBI Taxonomy" id="1531966"/>
    <lineage>
        <taxon>Eukaryota</taxon>
        <taxon>Fungi</taxon>
        <taxon>Dikarya</taxon>
        <taxon>Ascomycota</taxon>
        <taxon>Pezizomycotina</taxon>
        <taxon>Sordariomycetes</taxon>
        <taxon>Hypocreomycetidae</taxon>
        <taxon>Hypocreales</taxon>
        <taxon>Clavicipitaceae</taxon>
        <taxon>Clavicipitaceae incertae sedis</taxon>
        <taxon>'Torrubiella' clade</taxon>
    </lineage>
</organism>
<sequence length="227" mass="24157">MAPKILVVLTSADKIIKLDKPTGWYLPEFAHPYDVLAPKAEIVVASPKGGVAPLDPSSIEAFKADESSQNFLKKKEIWENTTPLKSFVGRSGEFDALFYPGGHGPMYDLVSDKDSIALIEEFYAAGKPVAAVCHGPIVFANATVGGKPLVEGREVTGFTNEEEDQAGLTDAMPFLLETVLKEKGAKFVKADQAWGEKVVVYGQIITGQNPASAHAIGVALAKAIGAN</sequence>
<name>A0A0A1T790_9HYPO</name>
<evidence type="ECO:0000313" key="7">
    <source>
        <dbReference type="EMBL" id="CEJ93016.1"/>
    </source>
</evidence>
<evidence type="ECO:0000259" key="6">
    <source>
        <dbReference type="Pfam" id="PF01965"/>
    </source>
</evidence>
<evidence type="ECO:0000256" key="2">
    <source>
        <dbReference type="ARBA" id="ARBA00023016"/>
    </source>
</evidence>
<dbReference type="GO" id="GO:0019172">
    <property type="term" value="F:glyoxalase III activity"/>
    <property type="evidence" value="ECO:0007669"/>
    <property type="project" value="UniProtKB-EC"/>
</dbReference>
<proteinExistence type="inferred from homology"/>
<keyword evidence="8" id="KW-1185">Reference proteome</keyword>
<evidence type="ECO:0000256" key="1">
    <source>
        <dbReference type="ARBA" id="ARBA00013134"/>
    </source>
</evidence>
<keyword evidence="3" id="KW-0456">Lyase</keyword>
<dbReference type="Pfam" id="PF01965">
    <property type="entry name" value="DJ-1_PfpI"/>
    <property type="match status" value="1"/>
</dbReference>
<dbReference type="GO" id="GO:0019243">
    <property type="term" value="P:methylglyoxal catabolic process to D-lactate via S-lactoyl-glutathione"/>
    <property type="evidence" value="ECO:0007669"/>
    <property type="project" value="TreeGrafter"/>
</dbReference>
<dbReference type="CDD" id="cd03141">
    <property type="entry name" value="GATase1_Hsp31_like"/>
    <property type="match status" value="1"/>
</dbReference>
<dbReference type="InterPro" id="IPR050325">
    <property type="entry name" value="Prot/Nucl_acid_deglycase"/>
</dbReference>
<feature type="domain" description="DJ-1/PfpI" evidence="6">
    <location>
        <begin position="90"/>
        <end position="222"/>
    </location>
</feature>
<dbReference type="Gene3D" id="3.40.50.880">
    <property type="match status" value="1"/>
</dbReference>
<comment type="catalytic activity">
    <reaction evidence="5">
        <text>methylglyoxal + H2O = (R)-lactate + H(+)</text>
        <dbReference type="Rhea" id="RHEA:27754"/>
        <dbReference type="ChEBI" id="CHEBI:15377"/>
        <dbReference type="ChEBI" id="CHEBI:15378"/>
        <dbReference type="ChEBI" id="CHEBI:16004"/>
        <dbReference type="ChEBI" id="CHEBI:17158"/>
        <dbReference type="EC" id="4.2.1.130"/>
    </reaction>
</comment>
<dbReference type="InterPro" id="IPR029062">
    <property type="entry name" value="Class_I_gatase-like"/>
</dbReference>
<dbReference type="STRING" id="1531966.A0A0A1T790"/>
<dbReference type="HOGENOM" id="CLU_070319_2_0_1"/>
<dbReference type="EMBL" id="CDHN01000005">
    <property type="protein sequence ID" value="CEJ93016.1"/>
    <property type="molecule type" value="Genomic_DNA"/>
</dbReference>
<evidence type="ECO:0000256" key="4">
    <source>
        <dbReference type="ARBA" id="ARBA00038493"/>
    </source>
</evidence>
<gene>
    <name evidence="7" type="ORF">VHEMI08636</name>
</gene>
<dbReference type="EC" id="4.2.1.130" evidence="1"/>
<dbReference type="PANTHER" id="PTHR48094:SF11">
    <property type="entry name" value="GLUTATHIONE-INDEPENDENT GLYOXALASE HSP31-RELATED"/>
    <property type="match status" value="1"/>
</dbReference>
<dbReference type="Proteomes" id="UP000039046">
    <property type="component" value="Unassembled WGS sequence"/>
</dbReference>
<dbReference type="PANTHER" id="PTHR48094">
    <property type="entry name" value="PROTEIN/NUCLEIC ACID DEGLYCASE DJ-1-RELATED"/>
    <property type="match status" value="1"/>
</dbReference>
<reference evidence="7 8" key="1">
    <citation type="journal article" date="2015" name="Genome Announc.">
        <title>Draft Genome Sequence and Gene Annotation of the Entomopathogenic Fungus Verticillium hemipterigenum.</title>
        <authorList>
            <person name="Horn F."/>
            <person name="Habel A."/>
            <person name="Scharf D.H."/>
            <person name="Dworschak J."/>
            <person name="Brakhage A.A."/>
            <person name="Guthke R."/>
            <person name="Hertweck C."/>
            <person name="Linde J."/>
        </authorList>
    </citation>
    <scope>NUCLEOTIDE SEQUENCE [LARGE SCALE GENOMIC DNA]</scope>
</reference>
<dbReference type="GO" id="GO:0005737">
    <property type="term" value="C:cytoplasm"/>
    <property type="evidence" value="ECO:0007669"/>
    <property type="project" value="TreeGrafter"/>
</dbReference>
<evidence type="ECO:0000256" key="3">
    <source>
        <dbReference type="ARBA" id="ARBA00023239"/>
    </source>
</evidence>
<dbReference type="SUPFAM" id="SSF52317">
    <property type="entry name" value="Class I glutamine amidotransferase-like"/>
    <property type="match status" value="1"/>
</dbReference>
<dbReference type="AlphaFoldDB" id="A0A0A1T790"/>
<dbReference type="InterPro" id="IPR002818">
    <property type="entry name" value="DJ-1/PfpI"/>
</dbReference>
<evidence type="ECO:0000313" key="8">
    <source>
        <dbReference type="Proteomes" id="UP000039046"/>
    </source>
</evidence>
<keyword evidence="2" id="KW-0346">Stress response</keyword>
<dbReference type="OrthoDB" id="543156at2759"/>
<accession>A0A0A1T790</accession>